<dbReference type="InterPro" id="IPR037185">
    <property type="entry name" value="EmrE-like"/>
</dbReference>
<dbReference type="SUPFAM" id="SSF103481">
    <property type="entry name" value="Multidrug resistance efflux transporter EmrE"/>
    <property type="match status" value="1"/>
</dbReference>
<dbReference type="EMBL" id="MFMQ01000029">
    <property type="protein sequence ID" value="OGG91919.1"/>
    <property type="molecule type" value="Genomic_DNA"/>
</dbReference>
<dbReference type="Pfam" id="PF00892">
    <property type="entry name" value="EamA"/>
    <property type="match status" value="1"/>
</dbReference>
<sequence>MWLLFTLISTLMWAFVNVLDSLIVRNYEKNPFVLMWCQSFFSLLVLAVLPLWIDLSFSSWVPFLMLFGVAAFLGDLWFFKILRHIDVSVTNAAWAIHSLLASVAGFLIFQESWTLLQTGGAMMILAGILLLSFLHHSEGIGRTLGFLVSLAFLYLPYYIMKKAAIDANVGIANVFFWMLLGRELLAFSVPWFVPSVRRSAVKVLRSGWSFSLFNGVVILCFLLGELFGAYAYETGTISLVSIVSDIQPFIVMGLAWLFVRLLPARAPRELLTMQSVRVKLISFSIVFGGLALLAFG</sequence>
<feature type="transmembrane region" description="Helical" evidence="1">
    <location>
        <begin position="115"/>
        <end position="134"/>
    </location>
</feature>
<feature type="transmembrane region" description="Helical" evidence="1">
    <location>
        <begin position="212"/>
        <end position="231"/>
    </location>
</feature>
<feature type="transmembrane region" description="Helical" evidence="1">
    <location>
        <begin position="237"/>
        <end position="258"/>
    </location>
</feature>
<feature type="transmembrane region" description="Helical" evidence="1">
    <location>
        <begin position="31"/>
        <end position="53"/>
    </location>
</feature>
<keyword evidence="1" id="KW-1133">Transmembrane helix</keyword>
<reference evidence="3 4" key="1">
    <citation type="journal article" date="2016" name="Nat. Commun.">
        <title>Thousands of microbial genomes shed light on interconnected biogeochemical processes in an aquifer system.</title>
        <authorList>
            <person name="Anantharaman K."/>
            <person name="Brown C.T."/>
            <person name="Hug L.A."/>
            <person name="Sharon I."/>
            <person name="Castelle C.J."/>
            <person name="Probst A.J."/>
            <person name="Thomas B.C."/>
            <person name="Singh A."/>
            <person name="Wilkins M.J."/>
            <person name="Karaoz U."/>
            <person name="Brodie E.L."/>
            <person name="Williams K.H."/>
            <person name="Hubbard S.S."/>
            <person name="Banfield J.F."/>
        </authorList>
    </citation>
    <scope>NUCLEOTIDE SEQUENCE [LARGE SCALE GENOMIC DNA]</scope>
</reference>
<feature type="transmembrane region" description="Helical" evidence="1">
    <location>
        <begin position="171"/>
        <end position="192"/>
    </location>
</feature>
<feature type="domain" description="EamA" evidence="2">
    <location>
        <begin position="2"/>
        <end position="132"/>
    </location>
</feature>
<feature type="transmembrane region" description="Helical" evidence="1">
    <location>
        <begin position="59"/>
        <end position="79"/>
    </location>
</feature>
<dbReference type="Proteomes" id="UP000178601">
    <property type="component" value="Unassembled WGS sequence"/>
</dbReference>
<feature type="transmembrane region" description="Helical" evidence="1">
    <location>
        <begin position="141"/>
        <end position="159"/>
    </location>
</feature>
<feature type="transmembrane region" description="Helical" evidence="1">
    <location>
        <begin position="278"/>
        <end position="295"/>
    </location>
</feature>
<protein>
    <recommendedName>
        <fullName evidence="2">EamA domain-containing protein</fullName>
    </recommendedName>
</protein>
<feature type="transmembrane region" description="Helical" evidence="1">
    <location>
        <begin position="6"/>
        <end position="24"/>
    </location>
</feature>
<keyword evidence="1" id="KW-0812">Transmembrane</keyword>
<dbReference type="InterPro" id="IPR000620">
    <property type="entry name" value="EamA_dom"/>
</dbReference>
<feature type="transmembrane region" description="Helical" evidence="1">
    <location>
        <begin position="91"/>
        <end position="109"/>
    </location>
</feature>
<dbReference type="GO" id="GO:0016020">
    <property type="term" value="C:membrane"/>
    <property type="evidence" value="ECO:0007669"/>
    <property type="project" value="InterPro"/>
</dbReference>
<evidence type="ECO:0000313" key="4">
    <source>
        <dbReference type="Proteomes" id="UP000178601"/>
    </source>
</evidence>
<evidence type="ECO:0000256" key="1">
    <source>
        <dbReference type="SAM" id="Phobius"/>
    </source>
</evidence>
<comment type="caution">
    <text evidence="3">The sequence shown here is derived from an EMBL/GenBank/DDBJ whole genome shotgun (WGS) entry which is preliminary data.</text>
</comment>
<organism evidence="3 4">
    <name type="scientific">Candidatus Kaiserbacteria bacterium RIFCSPLOWO2_12_FULL_53_8</name>
    <dbReference type="NCBI Taxonomy" id="1798529"/>
    <lineage>
        <taxon>Bacteria</taxon>
        <taxon>Candidatus Kaiseribacteriota</taxon>
    </lineage>
</organism>
<proteinExistence type="predicted"/>
<evidence type="ECO:0000313" key="3">
    <source>
        <dbReference type="EMBL" id="OGG91919.1"/>
    </source>
</evidence>
<evidence type="ECO:0000259" key="2">
    <source>
        <dbReference type="Pfam" id="PF00892"/>
    </source>
</evidence>
<accession>A0A1F6G1B7</accession>
<name>A0A1F6G1B7_9BACT</name>
<keyword evidence="1" id="KW-0472">Membrane</keyword>
<dbReference type="AlphaFoldDB" id="A0A1F6G1B7"/>
<gene>
    <name evidence="3" type="ORF">A3H16_02725</name>
</gene>
<dbReference type="Gene3D" id="1.10.3730.20">
    <property type="match status" value="1"/>
</dbReference>